<dbReference type="SUPFAM" id="SSF52279">
    <property type="entry name" value="Beta-D-glucan exohydrolase, C-terminal domain"/>
    <property type="match status" value="1"/>
</dbReference>
<feature type="compositionally biased region" description="Basic and acidic residues" evidence="7">
    <location>
        <begin position="1"/>
        <end position="10"/>
    </location>
</feature>
<dbReference type="Pfam" id="PF01915">
    <property type="entry name" value="Glyco_hydro_3_C"/>
    <property type="match status" value="1"/>
</dbReference>
<evidence type="ECO:0000256" key="7">
    <source>
        <dbReference type="SAM" id="MobiDB-lite"/>
    </source>
</evidence>
<comment type="catalytic activity">
    <reaction evidence="1">
        <text>Hydrolysis of terminal non-reducing N-acetyl-D-hexosamine residues in N-acetyl-beta-D-hexosaminides.</text>
        <dbReference type="EC" id="3.2.1.52"/>
    </reaction>
</comment>
<keyword evidence="4 6" id="KW-0378">Hydrolase</keyword>
<dbReference type="InterPro" id="IPR019800">
    <property type="entry name" value="Glyco_hydro_3_AS"/>
</dbReference>
<evidence type="ECO:0000259" key="9">
    <source>
        <dbReference type="Pfam" id="PF01915"/>
    </source>
</evidence>
<dbReference type="Gene3D" id="3.20.20.300">
    <property type="entry name" value="Glycoside hydrolase, family 3, N-terminal domain"/>
    <property type="match status" value="1"/>
</dbReference>
<sequence length="639" mass="66915">MFGPESERHPIGRPVAAGPLSVAPRTIPTQRNPLTRPCDVGNLPITTTFWWKFSCGEAAVLRPLVAAVAVVAASTAAPPPLAVAAPDQARVVDQVRQQAAALARGMTLEQKVGQLFVTYVHGQAPDEQHPGNLRDFGVASPAEVVAKFQPGGVVYFNNSSYDNIDTPRQIATLSNGLQRASRIPLAISTDQEMGIVTRIGAPATQFPGNMALGAGRSAQDAERAARITARELRAMGVNQNFAPDADVNSNPANPVIGVRSYSSDPALAAELTAAQVRGYQGRPLGRDSVSATAKHFPGHGDTAEDSHTSLPTVDRTAEQWRELDAPPFEAAIAAGIDSIMTAHITMPRIDPSGEPATLSKPTLDLLREELDYDGVVITDSLAMAGVRQLHGDAEIPVLALKAGVDQLLMPVDLRLAVDSVVAAVRGGELTERRIDQSVLRVLRMKLLRGMLTSPRVDVEGVGAVVGAPEHLADARRITDRTITAVRNDAGVLPLAARPTAALVTGWGETTTRTLAGVLGGTALPTGTAPTEAQVAAAVQAAAAADVVVVLTNGLSARPAQQTLLTRLLATGKPVVAVAAQNPYDVAHTAAPTWLATYSYSAVSMESLARVITGEVRPAGRLPVDVPGPTPYPLGHGLAW</sequence>
<dbReference type="Gene3D" id="3.40.50.1700">
    <property type="entry name" value="Glycoside hydrolase family 3 C-terminal domain"/>
    <property type="match status" value="1"/>
</dbReference>
<dbReference type="InterPro" id="IPR050226">
    <property type="entry name" value="NagZ_Beta-hexosaminidase"/>
</dbReference>
<evidence type="ECO:0000256" key="1">
    <source>
        <dbReference type="ARBA" id="ARBA00001231"/>
    </source>
</evidence>
<accession>A0ABU0WYA4</accession>
<evidence type="ECO:0000256" key="3">
    <source>
        <dbReference type="ARBA" id="ARBA00012663"/>
    </source>
</evidence>
<evidence type="ECO:0000256" key="2">
    <source>
        <dbReference type="ARBA" id="ARBA00005336"/>
    </source>
</evidence>
<dbReference type="InterPro" id="IPR001764">
    <property type="entry name" value="Glyco_hydro_3_N"/>
</dbReference>
<evidence type="ECO:0000313" key="10">
    <source>
        <dbReference type="EMBL" id="MDQ2583324.1"/>
    </source>
</evidence>
<protein>
    <recommendedName>
        <fullName evidence="3">beta-N-acetylhexosaminidase</fullName>
        <ecNumber evidence="3">3.2.1.52</ecNumber>
    </recommendedName>
</protein>
<feature type="domain" description="Glycoside hydrolase family 3 C-terminal" evidence="9">
    <location>
        <begin position="486"/>
        <end position="627"/>
    </location>
</feature>
<dbReference type="PANTHER" id="PTHR30480:SF13">
    <property type="entry name" value="BETA-HEXOSAMINIDASE"/>
    <property type="match status" value="1"/>
</dbReference>
<evidence type="ECO:0000256" key="4">
    <source>
        <dbReference type="ARBA" id="ARBA00022801"/>
    </source>
</evidence>
<reference evidence="10 11" key="1">
    <citation type="submission" date="2017-06" db="EMBL/GenBank/DDBJ databases">
        <title>Cultured bacterium strain Saccharothrix yanglingensis Hhs.015.</title>
        <authorList>
            <person name="Xia Y."/>
        </authorList>
    </citation>
    <scope>NUCLEOTIDE SEQUENCE [LARGE SCALE GENOMIC DNA]</scope>
    <source>
        <strain evidence="10 11">Hhs.015</strain>
    </source>
</reference>
<dbReference type="Pfam" id="PF00933">
    <property type="entry name" value="Glyco_hydro_3"/>
    <property type="match status" value="1"/>
</dbReference>
<evidence type="ECO:0000313" key="11">
    <source>
        <dbReference type="Proteomes" id="UP001225605"/>
    </source>
</evidence>
<dbReference type="InterPro" id="IPR002772">
    <property type="entry name" value="Glyco_hydro_3_C"/>
</dbReference>
<organism evidence="10 11">
    <name type="scientific">Saccharothrix yanglingensis</name>
    <dbReference type="NCBI Taxonomy" id="659496"/>
    <lineage>
        <taxon>Bacteria</taxon>
        <taxon>Bacillati</taxon>
        <taxon>Actinomycetota</taxon>
        <taxon>Actinomycetes</taxon>
        <taxon>Pseudonocardiales</taxon>
        <taxon>Pseudonocardiaceae</taxon>
        <taxon>Saccharothrix</taxon>
    </lineage>
</organism>
<proteinExistence type="inferred from homology"/>
<keyword evidence="11" id="KW-1185">Reference proteome</keyword>
<dbReference type="PROSITE" id="PS00775">
    <property type="entry name" value="GLYCOSYL_HYDROL_F3"/>
    <property type="match status" value="1"/>
</dbReference>
<dbReference type="EMBL" id="NSDM01000001">
    <property type="protein sequence ID" value="MDQ2583324.1"/>
    <property type="molecule type" value="Genomic_DNA"/>
</dbReference>
<gene>
    <name evidence="10" type="ORF">CKY47_04870</name>
</gene>
<evidence type="ECO:0000259" key="8">
    <source>
        <dbReference type="Pfam" id="PF00933"/>
    </source>
</evidence>
<comment type="similarity">
    <text evidence="2 6">Belongs to the glycosyl hydrolase 3 family.</text>
</comment>
<evidence type="ECO:0000256" key="6">
    <source>
        <dbReference type="RuleBase" id="RU361161"/>
    </source>
</evidence>
<dbReference type="InterPro" id="IPR017853">
    <property type="entry name" value="GH"/>
</dbReference>
<dbReference type="SUPFAM" id="SSF51445">
    <property type="entry name" value="(Trans)glycosidases"/>
    <property type="match status" value="1"/>
</dbReference>
<name>A0ABU0WYA4_9PSEU</name>
<dbReference type="EC" id="3.2.1.52" evidence="3"/>
<keyword evidence="5 6" id="KW-0326">Glycosidase</keyword>
<comment type="caution">
    <text evidence="10">The sequence shown here is derived from an EMBL/GenBank/DDBJ whole genome shotgun (WGS) entry which is preliminary data.</text>
</comment>
<feature type="region of interest" description="Disordered" evidence="7">
    <location>
        <begin position="1"/>
        <end position="33"/>
    </location>
</feature>
<feature type="domain" description="Glycoside hydrolase family 3 N-terminal" evidence="8">
    <location>
        <begin position="107"/>
        <end position="443"/>
    </location>
</feature>
<evidence type="ECO:0000256" key="5">
    <source>
        <dbReference type="ARBA" id="ARBA00023295"/>
    </source>
</evidence>
<dbReference type="InterPro" id="IPR036962">
    <property type="entry name" value="Glyco_hydro_3_N_sf"/>
</dbReference>
<dbReference type="Proteomes" id="UP001225605">
    <property type="component" value="Unassembled WGS sequence"/>
</dbReference>
<dbReference type="PANTHER" id="PTHR30480">
    <property type="entry name" value="BETA-HEXOSAMINIDASE-RELATED"/>
    <property type="match status" value="1"/>
</dbReference>
<dbReference type="InterPro" id="IPR036881">
    <property type="entry name" value="Glyco_hydro_3_C_sf"/>
</dbReference>